<comment type="caution">
    <text evidence="1">The sequence shown here is derived from an EMBL/GenBank/DDBJ whole genome shotgun (WGS) entry which is preliminary data.</text>
</comment>
<gene>
    <name evidence="1" type="ORF">Slati_0217900</name>
</gene>
<dbReference type="InterPro" id="IPR052343">
    <property type="entry name" value="Retrotransposon-Effector_Assoc"/>
</dbReference>
<dbReference type="PANTHER" id="PTHR46890">
    <property type="entry name" value="NON-LTR RETROLELEMENT REVERSE TRANSCRIPTASE-LIKE PROTEIN-RELATED"/>
    <property type="match status" value="1"/>
</dbReference>
<reference evidence="1" key="1">
    <citation type="submission" date="2020-06" db="EMBL/GenBank/DDBJ databases">
        <authorList>
            <person name="Li T."/>
            <person name="Hu X."/>
            <person name="Zhang T."/>
            <person name="Song X."/>
            <person name="Zhang H."/>
            <person name="Dai N."/>
            <person name="Sheng W."/>
            <person name="Hou X."/>
            <person name="Wei L."/>
        </authorList>
    </citation>
    <scope>NUCLEOTIDE SEQUENCE</scope>
    <source>
        <strain evidence="1">KEN1</strain>
        <tissue evidence="1">Leaf</tissue>
    </source>
</reference>
<protein>
    <submittedName>
        <fullName evidence="1">Mitochondrial protein</fullName>
    </submittedName>
</protein>
<proteinExistence type="predicted"/>
<reference evidence="1" key="2">
    <citation type="journal article" date="2024" name="Plant">
        <title>Genomic evolution and insights into agronomic trait innovations of Sesamum species.</title>
        <authorList>
            <person name="Miao H."/>
            <person name="Wang L."/>
            <person name="Qu L."/>
            <person name="Liu H."/>
            <person name="Sun Y."/>
            <person name="Le M."/>
            <person name="Wang Q."/>
            <person name="Wei S."/>
            <person name="Zheng Y."/>
            <person name="Lin W."/>
            <person name="Duan Y."/>
            <person name="Cao H."/>
            <person name="Xiong S."/>
            <person name="Wang X."/>
            <person name="Wei L."/>
            <person name="Li C."/>
            <person name="Ma Q."/>
            <person name="Ju M."/>
            <person name="Zhao R."/>
            <person name="Li G."/>
            <person name="Mu C."/>
            <person name="Tian Q."/>
            <person name="Mei H."/>
            <person name="Zhang T."/>
            <person name="Gao T."/>
            <person name="Zhang H."/>
        </authorList>
    </citation>
    <scope>NUCLEOTIDE SEQUENCE</scope>
    <source>
        <strain evidence="1">KEN1</strain>
    </source>
</reference>
<evidence type="ECO:0000313" key="1">
    <source>
        <dbReference type="EMBL" id="KAL0463303.1"/>
    </source>
</evidence>
<sequence>MLHCPLFRIGLCFQSPWRYDIARGTEHLCHVVDDGMREDLVQPYTEAEVTWALSQMVSFKSSGPDGSLITDNIILTFELNHFLNTKTTGKQGFMTLKLDVNKAYDKIEWTFLEQGLRQGDPLSPYLFILCTESFSSLLRKAESDGYIQGVAICRPFSRSTSTTTRSQIASDFGIRVENRMEFYLGLPSVVARSKRDLFFVIKDHKWDRISGYDLQVLVEQLGLIQDSLGFLSTFVLAKQLWRIICLQEKLLCRVLKARHFPNGDIFSTTLGHCSSFTWRSFMSAQELFWDGCRWRVGSGSSICIWSNP</sequence>
<dbReference type="AlphaFoldDB" id="A0AAW2YBR3"/>
<name>A0AAW2YBR3_9LAMI</name>
<dbReference type="EMBL" id="JACGWN010000001">
    <property type="protein sequence ID" value="KAL0463303.1"/>
    <property type="molecule type" value="Genomic_DNA"/>
</dbReference>
<organism evidence="1">
    <name type="scientific">Sesamum latifolium</name>
    <dbReference type="NCBI Taxonomy" id="2727402"/>
    <lineage>
        <taxon>Eukaryota</taxon>
        <taxon>Viridiplantae</taxon>
        <taxon>Streptophyta</taxon>
        <taxon>Embryophyta</taxon>
        <taxon>Tracheophyta</taxon>
        <taxon>Spermatophyta</taxon>
        <taxon>Magnoliopsida</taxon>
        <taxon>eudicotyledons</taxon>
        <taxon>Gunneridae</taxon>
        <taxon>Pentapetalae</taxon>
        <taxon>asterids</taxon>
        <taxon>lamiids</taxon>
        <taxon>Lamiales</taxon>
        <taxon>Pedaliaceae</taxon>
        <taxon>Sesamum</taxon>
    </lineage>
</organism>
<accession>A0AAW2YBR3</accession>
<dbReference type="PANTHER" id="PTHR46890:SF48">
    <property type="entry name" value="RNA-DIRECTED DNA POLYMERASE"/>
    <property type="match status" value="1"/>
</dbReference>